<dbReference type="STRING" id="1544798.LH29_21730"/>
<feature type="chain" id="PRO_5002331121" description="Tail specific protease domain-containing protein" evidence="1">
    <location>
        <begin position="21"/>
        <end position="552"/>
    </location>
</feature>
<feature type="domain" description="Tail specific protease" evidence="2">
    <location>
        <begin position="333"/>
        <end position="528"/>
    </location>
</feature>
<feature type="signal peptide" evidence="1">
    <location>
        <begin position="1"/>
        <end position="20"/>
    </location>
</feature>
<dbReference type="AlphaFoldDB" id="A0A0D8J4T5"/>
<dbReference type="InterPro" id="IPR029045">
    <property type="entry name" value="ClpP/crotonase-like_dom_sf"/>
</dbReference>
<dbReference type="Proteomes" id="UP000032544">
    <property type="component" value="Unassembled WGS sequence"/>
</dbReference>
<sequence length="552" mass="62994">MKHNFILFICIFCWLFSSNAQNTAKKYFYRPVQFVCEHPFDDTTKWAITCRVWGLLKYYHPNVTAGKLDWDDLLLDAMPAISSSTSEAQVNSELKKMLEIAGSYNSTTRNTCSDSLRVNVNLCWLEHSFLDNQIKEELKAIASLNVDYPSYYGIDFNKANGQLSPQNEKDYYRNVYSSLEFRLLALFRYWNVIYYYSPHKYLMDKSWDETLLESIPLFIDVTDKQSYQIAFLKLAAALNDGHGYISGTNLYDGACVDLLEYIDGKTVVRNETGGTRKGDIIKRIGNRDINSIRDSLSLLISTSTKGNKEYRINSYVAQLAFFQENDLTIFRDSKEIIIHILPESSRKQNLPMCKRISTDIGYVDLSKLTTDKMDSILIAYSDASGIIFDLRNTGSYAYNVPQLECYLSESKVLYMPEMVVWDLEHPGSFLWKRDNSSIVNSTKCSHHLTNVVFLINESTQSFTETQAWIAQNNFHATLIGRRTSGAWGQVVWIPLPGKQRAAFSGFGLFSPNGNALQREGIIPDVEVHPTLESIKAGKDEILEAAINYLRNN</sequence>
<dbReference type="GO" id="GO:0006508">
    <property type="term" value="P:proteolysis"/>
    <property type="evidence" value="ECO:0007669"/>
    <property type="project" value="InterPro"/>
</dbReference>
<dbReference type="SUPFAM" id="SSF52096">
    <property type="entry name" value="ClpP/crotonase"/>
    <property type="match status" value="1"/>
</dbReference>
<dbReference type="EMBL" id="JRHC01000007">
    <property type="protein sequence ID" value="KJF41917.1"/>
    <property type="molecule type" value="Genomic_DNA"/>
</dbReference>
<evidence type="ECO:0000259" key="2">
    <source>
        <dbReference type="SMART" id="SM00245"/>
    </source>
</evidence>
<reference evidence="3 4" key="1">
    <citation type="submission" date="2014-09" db="EMBL/GenBank/DDBJ databases">
        <title>Draft Genome Sequence of Draconibacterium sp. JN14CK-3.</title>
        <authorList>
            <person name="Dong C."/>
            <person name="Lai Q."/>
            <person name="Shao Z."/>
        </authorList>
    </citation>
    <scope>NUCLEOTIDE SEQUENCE [LARGE SCALE GENOMIC DNA]</scope>
    <source>
        <strain evidence="3 4">JN14CK-3</strain>
    </source>
</reference>
<accession>A0A0D8J4T5</accession>
<dbReference type="SMART" id="SM00245">
    <property type="entry name" value="TSPc"/>
    <property type="match status" value="1"/>
</dbReference>
<evidence type="ECO:0000256" key="1">
    <source>
        <dbReference type="SAM" id="SignalP"/>
    </source>
</evidence>
<proteinExistence type="predicted"/>
<name>A0A0D8J4T5_9BACT</name>
<dbReference type="RefSeq" id="WP_045033251.1">
    <property type="nucleotide sequence ID" value="NZ_JRHC01000007.1"/>
</dbReference>
<dbReference type="Gene3D" id="3.90.226.10">
    <property type="entry name" value="2-enoyl-CoA Hydratase, Chain A, domain 1"/>
    <property type="match status" value="1"/>
</dbReference>
<gene>
    <name evidence="3" type="ORF">LH29_21730</name>
</gene>
<dbReference type="Pfam" id="PF03572">
    <property type="entry name" value="Peptidase_S41"/>
    <property type="match status" value="1"/>
</dbReference>
<protein>
    <recommendedName>
        <fullName evidence="2">Tail specific protease domain-containing protein</fullName>
    </recommendedName>
</protein>
<keyword evidence="4" id="KW-1185">Reference proteome</keyword>
<dbReference type="OrthoDB" id="5379939at2"/>
<evidence type="ECO:0000313" key="3">
    <source>
        <dbReference type="EMBL" id="KJF41917.1"/>
    </source>
</evidence>
<evidence type="ECO:0000313" key="4">
    <source>
        <dbReference type="Proteomes" id="UP000032544"/>
    </source>
</evidence>
<organism evidence="3 4">
    <name type="scientific">Draconibacterium sediminis</name>
    <dbReference type="NCBI Taxonomy" id="1544798"/>
    <lineage>
        <taxon>Bacteria</taxon>
        <taxon>Pseudomonadati</taxon>
        <taxon>Bacteroidota</taxon>
        <taxon>Bacteroidia</taxon>
        <taxon>Marinilabiliales</taxon>
        <taxon>Prolixibacteraceae</taxon>
        <taxon>Draconibacterium</taxon>
    </lineage>
</organism>
<dbReference type="GO" id="GO:0008236">
    <property type="term" value="F:serine-type peptidase activity"/>
    <property type="evidence" value="ECO:0007669"/>
    <property type="project" value="InterPro"/>
</dbReference>
<keyword evidence="1" id="KW-0732">Signal</keyword>
<comment type="caution">
    <text evidence="3">The sequence shown here is derived from an EMBL/GenBank/DDBJ whole genome shotgun (WGS) entry which is preliminary data.</text>
</comment>
<dbReference type="InterPro" id="IPR005151">
    <property type="entry name" value="Tail-specific_protease"/>
</dbReference>